<feature type="domain" description="GIY-YIG" evidence="2">
    <location>
        <begin position="13"/>
        <end position="67"/>
    </location>
</feature>
<organism evidence="3">
    <name type="scientific">mine drainage metagenome</name>
    <dbReference type="NCBI Taxonomy" id="410659"/>
    <lineage>
        <taxon>unclassified sequences</taxon>
        <taxon>metagenomes</taxon>
        <taxon>ecological metagenomes</taxon>
    </lineage>
</organism>
<feature type="compositionally biased region" description="Basic and acidic residues" evidence="1">
    <location>
        <begin position="25"/>
        <end position="39"/>
    </location>
</feature>
<dbReference type="InterPro" id="IPR035901">
    <property type="entry name" value="GIY-YIG_endonuc_sf"/>
</dbReference>
<dbReference type="Gene3D" id="3.40.1440.10">
    <property type="entry name" value="GIY-YIG endonuclease"/>
    <property type="match status" value="1"/>
</dbReference>
<protein>
    <recommendedName>
        <fullName evidence="2">GIY-YIG domain-containing protein</fullName>
    </recommendedName>
</protein>
<dbReference type="InterPro" id="IPR000305">
    <property type="entry name" value="GIY-YIG_endonuc"/>
</dbReference>
<evidence type="ECO:0000256" key="1">
    <source>
        <dbReference type="SAM" id="MobiDB-lite"/>
    </source>
</evidence>
<feature type="region of interest" description="Disordered" evidence="1">
    <location>
        <begin position="25"/>
        <end position="55"/>
    </location>
</feature>
<accession>A0A1J5SAW2</accession>
<proteinExistence type="predicted"/>
<gene>
    <name evidence="3" type="ORF">GALL_166130</name>
</gene>
<dbReference type="Pfam" id="PF01541">
    <property type="entry name" value="GIY-YIG"/>
    <property type="match status" value="1"/>
</dbReference>
<comment type="caution">
    <text evidence="3">The sequence shown here is derived from an EMBL/GenBank/DDBJ whole genome shotgun (WGS) entry which is preliminary data.</text>
</comment>
<dbReference type="EMBL" id="MLJW01000085">
    <property type="protein sequence ID" value="OIR01325.1"/>
    <property type="molecule type" value="Genomic_DNA"/>
</dbReference>
<feature type="region of interest" description="Disordered" evidence="1">
    <location>
        <begin position="64"/>
        <end position="83"/>
    </location>
</feature>
<dbReference type="AlphaFoldDB" id="A0A1J5SAW2"/>
<sequence length="83" mass="9783">MQKRDYHKYELKKGNKLLYVGITNDPERREDEHKNDKRFGHMNIIGNATTKEGAEKWETERLKQYADNHNGKLPPKNKTSNGK</sequence>
<evidence type="ECO:0000313" key="3">
    <source>
        <dbReference type="EMBL" id="OIR01325.1"/>
    </source>
</evidence>
<dbReference type="SUPFAM" id="SSF82771">
    <property type="entry name" value="GIY-YIG endonuclease"/>
    <property type="match status" value="1"/>
</dbReference>
<name>A0A1J5SAW2_9ZZZZ</name>
<reference evidence="3" key="1">
    <citation type="submission" date="2016-10" db="EMBL/GenBank/DDBJ databases">
        <title>Sequence of Gallionella enrichment culture.</title>
        <authorList>
            <person name="Poehlein A."/>
            <person name="Muehling M."/>
            <person name="Daniel R."/>
        </authorList>
    </citation>
    <scope>NUCLEOTIDE SEQUENCE</scope>
</reference>
<evidence type="ECO:0000259" key="2">
    <source>
        <dbReference type="Pfam" id="PF01541"/>
    </source>
</evidence>